<evidence type="ECO:0000256" key="2">
    <source>
        <dbReference type="ARBA" id="ARBA00012438"/>
    </source>
</evidence>
<dbReference type="PROSITE" id="PS50113">
    <property type="entry name" value="PAC"/>
    <property type="match status" value="1"/>
</dbReference>
<comment type="catalytic activity">
    <reaction evidence="1">
        <text>ATP + protein L-histidine = ADP + protein N-phospho-L-histidine.</text>
        <dbReference type="EC" id="2.7.13.3"/>
    </reaction>
</comment>
<dbReference type="InterPro" id="IPR011102">
    <property type="entry name" value="Sig_transdc_His_kinase_HWE"/>
</dbReference>
<dbReference type="InterPro" id="IPR003018">
    <property type="entry name" value="GAF"/>
</dbReference>
<evidence type="ECO:0000259" key="16">
    <source>
        <dbReference type="PROSITE" id="PS50112"/>
    </source>
</evidence>
<dbReference type="Pfam" id="PF13185">
    <property type="entry name" value="GAF_2"/>
    <property type="match status" value="1"/>
</dbReference>
<dbReference type="SMART" id="SM00086">
    <property type="entry name" value="PAC"/>
    <property type="match status" value="1"/>
</dbReference>
<evidence type="ECO:0000256" key="15">
    <source>
        <dbReference type="ARBA" id="ARBA00023170"/>
    </source>
</evidence>
<dbReference type="KEGG" id="smaz:LH19_11675"/>
<dbReference type="NCBIfam" id="TIGR00229">
    <property type="entry name" value="sensory_box"/>
    <property type="match status" value="1"/>
</dbReference>
<dbReference type="Pfam" id="PF07536">
    <property type="entry name" value="HWE_HK"/>
    <property type="match status" value="1"/>
</dbReference>
<evidence type="ECO:0000256" key="3">
    <source>
        <dbReference type="ARBA" id="ARBA00022543"/>
    </source>
</evidence>
<evidence type="ECO:0000256" key="10">
    <source>
        <dbReference type="ARBA" id="ARBA00022741"/>
    </source>
</evidence>
<dbReference type="Pfam" id="PF00989">
    <property type="entry name" value="PAS"/>
    <property type="match status" value="1"/>
</dbReference>
<dbReference type="InterPro" id="IPR001610">
    <property type="entry name" value="PAC"/>
</dbReference>
<dbReference type="EC" id="2.7.13.3" evidence="2"/>
<keyword evidence="6" id="KW-0285">Flavoprotein</keyword>
<evidence type="ECO:0000256" key="11">
    <source>
        <dbReference type="ARBA" id="ARBA00022777"/>
    </source>
</evidence>
<accession>A0AAC8YZG1</accession>
<dbReference type="RefSeq" id="WP_054728004.1">
    <property type="nucleotide sequence ID" value="NZ_CP009429.1"/>
</dbReference>
<feature type="domain" description="PAS" evidence="16">
    <location>
        <begin position="20"/>
        <end position="90"/>
    </location>
</feature>
<name>A0AAC8YZG1_SPHMC</name>
<dbReference type="GO" id="GO:0006355">
    <property type="term" value="P:regulation of DNA-templated transcription"/>
    <property type="evidence" value="ECO:0007669"/>
    <property type="project" value="InterPro"/>
</dbReference>
<dbReference type="SMART" id="SM00091">
    <property type="entry name" value="PAS"/>
    <property type="match status" value="1"/>
</dbReference>
<dbReference type="InterPro" id="IPR029016">
    <property type="entry name" value="GAF-like_dom_sf"/>
</dbReference>
<keyword evidence="8" id="KW-0808">Transferase</keyword>
<keyword evidence="11" id="KW-0418">Kinase</keyword>
<keyword evidence="14" id="KW-0843">Virulence</keyword>
<evidence type="ECO:0000256" key="1">
    <source>
        <dbReference type="ARBA" id="ARBA00000085"/>
    </source>
</evidence>
<protein>
    <recommendedName>
        <fullName evidence="2">histidine kinase</fullName>
        <ecNumber evidence="2">2.7.13.3</ecNumber>
    </recommendedName>
</protein>
<evidence type="ECO:0000256" key="7">
    <source>
        <dbReference type="ARBA" id="ARBA00022643"/>
    </source>
</evidence>
<keyword evidence="9" id="KW-0677">Repeat</keyword>
<dbReference type="SMART" id="SM00065">
    <property type="entry name" value="GAF"/>
    <property type="match status" value="1"/>
</dbReference>
<keyword evidence="5" id="KW-0716">Sensory transduction</keyword>
<dbReference type="EMBL" id="CP013344">
    <property type="protein sequence ID" value="AMU89021.1"/>
    <property type="molecule type" value="Genomic_DNA"/>
</dbReference>
<evidence type="ECO:0000256" key="9">
    <source>
        <dbReference type="ARBA" id="ARBA00022737"/>
    </source>
</evidence>
<evidence type="ECO:0000256" key="8">
    <source>
        <dbReference type="ARBA" id="ARBA00022679"/>
    </source>
</evidence>
<evidence type="ECO:0000313" key="19">
    <source>
        <dbReference type="Proteomes" id="UP000076088"/>
    </source>
</evidence>
<sequence length="522" mass="56578">MRETLVEDEAAQGGLAVRESAAHLAALVEGSDDAIISKTLDGTITSWNPAAERMFGYRADEIVGRSILTLIPEERRSEETAIIERVRAGERVPPFETVRRRKDGSLVDLSITVSPVRRADGTIIGASKIARDISERKAVEAQLARQAERLTHLNRAALLVSQDLDLERIVQAVTDIATELSGARFGAFFYNVLGDEGESYLLFSLSGAPREAFERFGMPRNTAVFDPTFRGAGTIRSDDIRKDPRYGLSAPHHGMPEGHLPVVSYLAVPVISRSGAVLGGLFFGHDEPAMFNAEVEELVEAVAAQAAVAMDNAHLHEAARVEIAARVKAEEELQLTLAEMRHRVKNTLAMVQAIAAQTFRETSATERQSFEARVRALSDAHDLLTERHWGTVSAGEMIERALHASDKMKPGRISLAGPDAEVPASRALLAAMALHELGTNAVKYGALSGDAGTVAVEWDMVKESGRDRLRLRWSEQGGPPVSPPARTGFGTRMLERALRGQGGSAAIEFRPEGVCCTLELPA</sequence>
<dbReference type="GO" id="GO:0004673">
    <property type="term" value="F:protein histidine kinase activity"/>
    <property type="evidence" value="ECO:0007669"/>
    <property type="project" value="UniProtKB-EC"/>
</dbReference>
<evidence type="ECO:0000256" key="14">
    <source>
        <dbReference type="ARBA" id="ARBA00023026"/>
    </source>
</evidence>
<keyword evidence="19" id="KW-1185">Reference proteome</keyword>
<keyword evidence="15" id="KW-0675">Receptor</keyword>
<dbReference type="PROSITE" id="PS50112">
    <property type="entry name" value="PAS"/>
    <property type="match status" value="1"/>
</dbReference>
<proteinExistence type="predicted"/>
<dbReference type="Gene3D" id="3.30.450.40">
    <property type="match status" value="1"/>
</dbReference>
<keyword evidence="4" id="KW-0597">Phosphoprotein</keyword>
<keyword evidence="13" id="KW-0157">Chromophore</keyword>
<evidence type="ECO:0000256" key="12">
    <source>
        <dbReference type="ARBA" id="ARBA00022840"/>
    </source>
</evidence>
<dbReference type="Gene3D" id="3.30.565.10">
    <property type="entry name" value="Histidine kinase-like ATPase, C-terminal domain"/>
    <property type="match status" value="1"/>
</dbReference>
<evidence type="ECO:0000256" key="13">
    <source>
        <dbReference type="ARBA" id="ARBA00022991"/>
    </source>
</evidence>
<dbReference type="InterPro" id="IPR035965">
    <property type="entry name" value="PAS-like_dom_sf"/>
</dbReference>
<dbReference type="InterPro" id="IPR036890">
    <property type="entry name" value="HATPase_C_sf"/>
</dbReference>
<keyword evidence="3" id="KW-0600">Photoreceptor protein</keyword>
<dbReference type="AlphaFoldDB" id="A0AAC8YZG1"/>
<dbReference type="SUPFAM" id="SSF55781">
    <property type="entry name" value="GAF domain-like"/>
    <property type="match status" value="1"/>
</dbReference>
<dbReference type="InterPro" id="IPR000014">
    <property type="entry name" value="PAS"/>
</dbReference>
<dbReference type="Proteomes" id="UP000076088">
    <property type="component" value="Chromosome"/>
</dbReference>
<dbReference type="SMART" id="SM00911">
    <property type="entry name" value="HWE_HK"/>
    <property type="match status" value="1"/>
</dbReference>
<evidence type="ECO:0000259" key="17">
    <source>
        <dbReference type="PROSITE" id="PS50113"/>
    </source>
</evidence>
<dbReference type="GO" id="GO:0005524">
    <property type="term" value="F:ATP binding"/>
    <property type="evidence" value="ECO:0007669"/>
    <property type="project" value="UniProtKB-KW"/>
</dbReference>
<evidence type="ECO:0000256" key="5">
    <source>
        <dbReference type="ARBA" id="ARBA00022606"/>
    </source>
</evidence>
<gene>
    <name evidence="18" type="ORF">ATM17_08205</name>
</gene>
<dbReference type="PANTHER" id="PTHR41523">
    <property type="entry name" value="TWO-COMPONENT SYSTEM SENSOR PROTEIN"/>
    <property type="match status" value="1"/>
</dbReference>
<feature type="domain" description="PAC" evidence="17">
    <location>
        <begin position="93"/>
        <end position="145"/>
    </location>
</feature>
<keyword evidence="12" id="KW-0067">ATP-binding</keyword>
<keyword evidence="10" id="KW-0547">Nucleotide-binding</keyword>
<dbReference type="CDD" id="cd00130">
    <property type="entry name" value="PAS"/>
    <property type="match status" value="1"/>
</dbReference>
<dbReference type="Gene3D" id="3.30.450.20">
    <property type="entry name" value="PAS domain"/>
    <property type="match status" value="1"/>
</dbReference>
<dbReference type="SUPFAM" id="SSF55785">
    <property type="entry name" value="PYP-like sensor domain (PAS domain)"/>
    <property type="match status" value="1"/>
</dbReference>
<evidence type="ECO:0000313" key="18">
    <source>
        <dbReference type="EMBL" id="AMU89021.1"/>
    </source>
</evidence>
<reference evidence="19" key="1">
    <citation type="submission" date="2015-11" db="EMBL/GenBank/DDBJ databases">
        <title>Complete genome sequence of a polyethylene-glycol degrader Sphingopyxis macrogoltabida 203N (NBRC 111659).</title>
        <authorList>
            <person name="Yoshiyuki O."/>
            <person name="Shouta N."/>
            <person name="Nagata Y."/>
            <person name="Numata M."/>
            <person name="Tsuchikane K."/>
            <person name="Hosoyama A."/>
            <person name="Yamazoe A."/>
            <person name="Tsuda M."/>
            <person name="Fujita N."/>
            <person name="Kawai F."/>
        </authorList>
    </citation>
    <scope>NUCLEOTIDE SEQUENCE [LARGE SCALE GENOMIC DNA]</scope>
    <source>
        <strain evidence="19">203N</strain>
    </source>
</reference>
<evidence type="ECO:0000256" key="6">
    <source>
        <dbReference type="ARBA" id="ARBA00022630"/>
    </source>
</evidence>
<organism evidence="18 19">
    <name type="scientific">Sphingopyxis macrogoltabida</name>
    <name type="common">Sphingomonas macrogoltabidus</name>
    <dbReference type="NCBI Taxonomy" id="33050"/>
    <lineage>
        <taxon>Bacteria</taxon>
        <taxon>Pseudomonadati</taxon>
        <taxon>Pseudomonadota</taxon>
        <taxon>Alphaproteobacteria</taxon>
        <taxon>Sphingomonadales</taxon>
        <taxon>Sphingomonadaceae</taxon>
        <taxon>Sphingopyxis</taxon>
    </lineage>
</organism>
<dbReference type="GO" id="GO:0009881">
    <property type="term" value="F:photoreceptor activity"/>
    <property type="evidence" value="ECO:0007669"/>
    <property type="project" value="UniProtKB-KW"/>
</dbReference>
<keyword evidence="7" id="KW-0288">FMN</keyword>
<evidence type="ECO:0000256" key="4">
    <source>
        <dbReference type="ARBA" id="ARBA00022553"/>
    </source>
</evidence>
<dbReference type="InterPro" id="IPR000700">
    <property type="entry name" value="PAS-assoc_C"/>
</dbReference>
<reference evidence="18 19" key="2">
    <citation type="journal article" date="2016" name="Genome Announc.">
        <title>Complete Genome Sequence of Sphingopyxis macrogoltabida Strain 203N (NBRC 111659), a Polyethylene Glycol Degrader.</title>
        <authorList>
            <person name="Ohtsubo Y."/>
            <person name="Nonoyama S."/>
            <person name="Nagata Y."/>
            <person name="Numata M."/>
            <person name="Tsuchikane K."/>
            <person name="Hosoyama A."/>
            <person name="Yamazoe A."/>
            <person name="Tsuda M."/>
            <person name="Fujita N."/>
            <person name="Kawai F."/>
        </authorList>
    </citation>
    <scope>NUCLEOTIDE SEQUENCE [LARGE SCALE GENOMIC DNA]</scope>
    <source>
        <strain evidence="18 19">203N</strain>
    </source>
</reference>
<dbReference type="InterPro" id="IPR013767">
    <property type="entry name" value="PAS_fold"/>
</dbReference>
<dbReference type="PANTHER" id="PTHR41523:SF8">
    <property type="entry name" value="ETHYLENE RESPONSE SENSOR PROTEIN"/>
    <property type="match status" value="1"/>
</dbReference>